<keyword evidence="2" id="KW-1185">Reference proteome</keyword>
<accession>A0AAD9U893</accession>
<evidence type="ECO:0000313" key="1">
    <source>
        <dbReference type="EMBL" id="KAK2649449.1"/>
    </source>
</evidence>
<dbReference type="AlphaFoldDB" id="A0AAD9U893"/>
<dbReference type="Proteomes" id="UP001280121">
    <property type="component" value="Unassembled WGS sequence"/>
</dbReference>
<organism evidence="1 2">
    <name type="scientific">Dipteronia dyeriana</name>
    <dbReference type="NCBI Taxonomy" id="168575"/>
    <lineage>
        <taxon>Eukaryota</taxon>
        <taxon>Viridiplantae</taxon>
        <taxon>Streptophyta</taxon>
        <taxon>Embryophyta</taxon>
        <taxon>Tracheophyta</taxon>
        <taxon>Spermatophyta</taxon>
        <taxon>Magnoliopsida</taxon>
        <taxon>eudicotyledons</taxon>
        <taxon>Gunneridae</taxon>
        <taxon>Pentapetalae</taxon>
        <taxon>rosids</taxon>
        <taxon>malvids</taxon>
        <taxon>Sapindales</taxon>
        <taxon>Sapindaceae</taxon>
        <taxon>Hippocastanoideae</taxon>
        <taxon>Acereae</taxon>
        <taxon>Dipteronia</taxon>
    </lineage>
</organism>
<sequence>MVVVDSSDHDFCLKEDEVPEELHGAQEDEVVAEQDAPQQGEVNQIGQEVIQRRSKRLRKGATTVHTPYTAPRMVKNLVYPRRSS</sequence>
<evidence type="ECO:0000313" key="2">
    <source>
        <dbReference type="Proteomes" id="UP001280121"/>
    </source>
</evidence>
<dbReference type="EMBL" id="JANJYI010000005">
    <property type="protein sequence ID" value="KAK2649449.1"/>
    <property type="molecule type" value="Genomic_DNA"/>
</dbReference>
<protein>
    <submittedName>
        <fullName evidence="1">Uncharacterized protein</fullName>
    </submittedName>
</protein>
<reference evidence="1" key="1">
    <citation type="journal article" date="2023" name="Plant J.">
        <title>Genome sequences and population genomics provide insights into the demographic history, inbreeding, and mutation load of two 'living fossil' tree species of Dipteronia.</title>
        <authorList>
            <person name="Feng Y."/>
            <person name="Comes H.P."/>
            <person name="Chen J."/>
            <person name="Zhu S."/>
            <person name="Lu R."/>
            <person name="Zhang X."/>
            <person name="Li P."/>
            <person name="Qiu J."/>
            <person name="Olsen K.M."/>
            <person name="Qiu Y."/>
        </authorList>
    </citation>
    <scope>NUCLEOTIDE SEQUENCE</scope>
    <source>
        <strain evidence="1">KIB01</strain>
    </source>
</reference>
<comment type="caution">
    <text evidence="1">The sequence shown here is derived from an EMBL/GenBank/DDBJ whole genome shotgun (WGS) entry which is preliminary data.</text>
</comment>
<gene>
    <name evidence="1" type="ORF">Ddye_016938</name>
</gene>
<proteinExistence type="predicted"/>
<name>A0AAD9U893_9ROSI</name>